<dbReference type="AlphaFoldDB" id="B7K8J8"/>
<sequence length="104" mass="12357">MSEERLSRIEELIIALSGNLSNFRSYVEHRFDELETRIKTIELDVEPEGRISEAFEHLSNDIDSLEKRLTRLEQRLEHGQNQMRATLDLIVRRITGYEQQENQE</sequence>
<dbReference type="eggNOG" id="ENOG5032H8E">
    <property type="taxonomic scope" value="Bacteria"/>
</dbReference>
<evidence type="ECO:0000256" key="1">
    <source>
        <dbReference type="SAM" id="Coils"/>
    </source>
</evidence>
<dbReference type="KEGG" id="cyc:PCC7424_2786"/>
<keyword evidence="3" id="KW-1185">Reference proteome</keyword>
<feature type="coiled-coil region" evidence="1">
    <location>
        <begin position="55"/>
        <end position="82"/>
    </location>
</feature>
<name>B7K8J8_GLOC7</name>
<evidence type="ECO:0000313" key="2">
    <source>
        <dbReference type="EMBL" id="ACK71196.1"/>
    </source>
</evidence>
<organism evidence="2 3">
    <name type="scientific">Gloeothece citriformis (strain PCC 7424)</name>
    <name type="common">Cyanothece sp. (strain PCC 7424)</name>
    <dbReference type="NCBI Taxonomy" id="65393"/>
    <lineage>
        <taxon>Bacteria</taxon>
        <taxon>Bacillati</taxon>
        <taxon>Cyanobacteriota</taxon>
        <taxon>Cyanophyceae</taxon>
        <taxon>Oscillatoriophycideae</taxon>
        <taxon>Chroococcales</taxon>
        <taxon>Aphanothecaceae</taxon>
        <taxon>Gloeothece</taxon>
        <taxon>Gloeothece citriformis</taxon>
    </lineage>
</organism>
<keyword evidence="1" id="KW-0175">Coiled coil</keyword>
<dbReference type="Proteomes" id="UP000002384">
    <property type="component" value="Chromosome"/>
</dbReference>
<reference evidence="3" key="1">
    <citation type="journal article" date="2011" name="MBio">
        <title>Novel metabolic attributes of the genus Cyanothece, comprising a group of unicellular nitrogen-fixing Cyanobacteria.</title>
        <authorList>
            <person name="Bandyopadhyay A."/>
            <person name="Elvitigala T."/>
            <person name="Welsh E."/>
            <person name="Stockel J."/>
            <person name="Liberton M."/>
            <person name="Min H."/>
            <person name="Sherman L.A."/>
            <person name="Pakrasi H.B."/>
        </authorList>
    </citation>
    <scope>NUCLEOTIDE SEQUENCE [LARGE SCALE GENOMIC DNA]</scope>
    <source>
        <strain evidence="3">PCC 7424</strain>
    </source>
</reference>
<gene>
    <name evidence="2" type="ordered locus">PCC7424_2786</name>
</gene>
<protein>
    <submittedName>
        <fullName evidence="2">Uncharacterized protein</fullName>
    </submittedName>
</protein>
<proteinExistence type="predicted"/>
<dbReference type="RefSeq" id="WP_015954797.1">
    <property type="nucleotide sequence ID" value="NC_011729.1"/>
</dbReference>
<dbReference type="Gene3D" id="1.20.5.340">
    <property type="match status" value="1"/>
</dbReference>
<dbReference type="EMBL" id="CP001291">
    <property type="protein sequence ID" value="ACK71196.1"/>
    <property type="molecule type" value="Genomic_DNA"/>
</dbReference>
<accession>B7K8J8</accession>
<dbReference type="OrthoDB" id="428084at2"/>
<evidence type="ECO:0000313" key="3">
    <source>
        <dbReference type="Proteomes" id="UP000002384"/>
    </source>
</evidence>
<dbReference type="HOGENOM" id="CLU_177608_0_0_3"/>